<dbReference type="SUPFAM" id="SSF74731">
    <property type="entry name" value="Ribosomal protein L20"/>
    <property type="match status" value="1"/>
</dbReference>
<dbReference type="GO" id="GO:0003735">
    <property type="term" value="F:structural constituent of ribosome"/>
    <property type="evidence" value="ECO:0007669"/>
    <property type="project" value="InterPro"/>
</dbReference>
<dbReference type="STRING" id="1798508.A3A35_01320"/>
<evidence type="ECO:0000256" key="2">
    <source>
        <dbReference type="ARBA" id="ARBA00022980"/>
    </source>
</evidence>
<dbReference type="GO" id="GO:1990904">
    <property type="term" value="C:ribonucleoprotein complex"/>
    <property type="evidence" value="ECO:0007669"/>
    <property type="project" value="UniProtKB-KW"/>
</dbReference>
<dbReference type="PANTHER" id="PTHR10986">
    <property type="entry name" value="39S RIBOSOMAL PROTEIN L20"/>
    <property type="match status" value="1"/>
</dbReference>
<comment type="similarity">
    <text evidence="1 5 6">Belongs to the bacterial ribosomal protein bL20 family.</text>
</comment>
<keyword evidence="3 5" id="KW-0687">Ribonucleoprotein</keyword>
<dbReference type="GO" id="GO:0000027">
    <property type="term" value="P:ribosomal large subunit assembly"/>
    <property type="evidence" value="ECO:0007669"/>
    <property type="project" value="UniProtKB-UniRule"/>
</dbReference>
<dbReference type="HAMAP" id="MF_00382">
    <property type="entry name" value="Ribosomal_bL20"/>
    <property type="match status" value="1"/>
</dbReference>
<keyword evidence="5 6" id="KW-0694">RNA-binding</keyword>
<dbReference type="Gene3D" id="6.10.160.10">
    <property type="match status" value="1"/>
</dbReference>
<keyword evidence="2 5" id="KW-0689">Ribosomal protein</keyword>
<dbReference type="Gene3D" id="1.10.1900.20">
    <property type="entry name" value="Ribosomal protein L20"/>
    <property type="match status" value="1"/>
</dbReference>
<evidence type="ECO:0000256" key="1">
    <source>
        <dbReference type="ARBA" id="ARBA00007698"/>
    </source>
</evidence>
<accession>A0A1F6ECK1</accession>
<dbReference type="EMBL" id="MFLV01000023">
    <property type="protein sequence ID" value="OGG71371.1"/>
    <property type="molecule type" value="Genomic_DNA"/>
</dbReference>
<dbReference type="Pfam" id="PF00453">
    <property type="entry name" value="Ribosomal_L20"/>
    <property type="match status" value="1"/>
</dbReference>
<dbReference type="PRINTS" id="PR00062">
    <property type="entry name" value="RIBOSOMALL20"/>
</dbReference>
<evidence type="ECO:0000313" key="8">
    <source>
        <dbReference type="Proteomes" id="UP000179115"/>
    </source>
</evidence>
<evidence type="ECO:0000256" key="3">
    <source>
        <dbReference type="ARBA" id="ARBA00023274"/>
    </source>
</evidence>
<reference evidence="7 8" key="1">
    <citation type="journal article" date="2016" name="Nat. Commun.">
        <title>Thousands of microbial genomes shed light on interconnected biogeochemical processes in an aquifer system.</title>
        <authorList>
            <person name="Anantharaman K."/>
            <person name="Brown C.T."/>
            <person name="Hug L.A."/>
            <person name="Sharon I."/>
            <person name="Castelle C.J."/>
            <person name="Probst A.J."/>
            <person name="Thomas B.C."/>
            <person name="Singh A."/>
            <person name="Wilkins M.J."/>
            <person name="Karaoz U."/>
            <person name="Brodie E.L."/>
            <person name="Williams K.H."/>
            <person name="Hubbard S.S."/>
            <person name="Banfield J.F."/>
        </authorList>
    </citation>
    <scope>NUCLEOTIDE SEQUENCE [LARGE SCALE GENOMIC DNA]</scope>
</reference>
<dbReference type="InterPro" id="IPR035566">
    <property type="entry name" value="Ribosomal_protein_bL20_C"/>
</dbReference>
<comment type="function">
    <text evidence="5 6">Binds directly to 23S ribosomal RNA and is necessary for the in vitro assembly process of the 50S ribosomal subunit. It is not involved in the protein synthesizing functions of that subunit.</text>
</comment>
<sequence length="114" mass="13259">MPRVKGGVTSNKRRRNILSQVKGYRFGRSKKKRQAREAIFHAGKYAFAHRRDKKNDFRREWQVVINAAVRPEGLSYSKFMGALKKGNITLDRKILASLARDNPNTFKRIVEKVK</sequence>
<dbReference type="Proteomes" id="UP000179115">
    <property type="component" value="Unassembled WGS sequence"/>
</dbReference>
<proteinExistence type="inferred from homology"/>
<dbReference type="GO" id="GO:0006412">
    <property type="term" value="P:translation"/>
    <property type="evidence" value="ECO:0007669"/>
    <property type="project" value="InterPro"/>
</dbReference>
<dbReference type="AlphaFoldDB" id="A0A1F6ECK1"/>
<name>A0A1F6ECK1_9BACT</name>
<dbReference type="GO" id="GO:0019843">
    <property type="term" value="F:rRNA binding"/>
    <property type="evidence" value="ECO:0007669"/>
    <property type="project" value="UniProtKB-UniRule"/>
</dbReference>
<protein>
    <recommendedName>
        <fullName evidence="4 5">Large ribosomal subunit protein bL20</fullName>
    </recommendedName>
</protein>
<evidence type="ECO:0000313" key="7">
    <source>
        <dbReference type="EMBL" id="OGG71371.1"/>
    </source>
</evidence>
<organism evidence="7 8">
    <name type="scientific">Candidatus Kaiserbacteria bacterium RIFCSPLOWO2_01_FULL_51_21</name>
    <dbReference type="NCBI Taxonomy" id="1798508"/>
    <lineage>
        <taxon>Bacteria</taxon>
        <taxon>Candidatus Kaiseribacteriota</taxon>
    </lineage>
</organism>
<evidence type="ECO:0000256" key="6">
    <source>
        <dbReference type="RuleBase" id="RU000560"/>
    </source>
</evidence>
<dbReference type="NCBIfam" id="TIGR01032">
    <property type="entry name" value="rplT_bact"/>
    <property type="match status" value="1"/>
</dbReference>
<gene>
    <name evidence="5" type="primary">rplT</name>
    <name evidence="7" type="ORF">A3A35_01320</name>
</gene>
<comment type="caution">
    <text evidence="7">The sequence shown here is derived from an EMBL/GenBank/DDBJ whole genome shotgun (WGS) entry which is preliminary data.</text>
</comment>
<dbReference type="GO" id="GO:0005840">
    <property type="term" value="C:ribosome"/>
    <property type="evidence" value="ECO:0007669"/>
    <property type="project" value="UniProtKB-KW"/>
</dbReference>
<evidence type="ECO:0000256" key="5">
    <source>
        <dbReference type="HAMAP-Rule" id="MF_00382"/>
    </source>
</evidence>
<keyword evidence="5 6" id="KW-0699">rRNA-binding</keyword>
<dbReference type="InterPro" id="IPR005813">
    <property type="entry name" value="Ribosomal_bL20"/>
</dbReference>
<dbReference type="CDD" id="cd07026">
    <property type="entry name" value="Ribosomal_L20"/>
    <property type="match status" value="1"/>
</dbReference>
<evidence type="ECO:0000256" key="4">
    <source>
        <dbReference type="ARBA" id="ARBA00035172"/>
    </source>
</evidence>
<dbReference type="FunFam" id="1.10.1900.20:FF:000001">
    <property type="entry name" value="50S ribosomal protein L20"/>
    <property type="match status" value="1"/>
</dbReference>